<evidence type="ECO:0000256" key="7">
    <source>
        <dbReference type="ARBA" id="ARBA00023136"/>
    </source>
</evidence>
<evidence type="ECO:0000256" key="4">
    <source>
        <dbReference type="ARBA" id="ARBA00022960"/>
    </source>
</evidence>
<keyword evidence="2 8" id="KW-1003">Cell membrane</keyword>
<dbReference type="GO" id="GO:0009252">
    <property type="term" value="P:peptidoglycan biosynthetic process"/>
    <property type="evidence" value="ECO:0007669"/>
    <property type="project" value="UniProtKB-UniRule"/>
</dbReference>
<feature type="transmembrane region" description="Helical" evidence="8">
    <location>
        <begin position="198"/>
        <end position="221"/>
    </location>
</feature>
<dbReference type="Pfam" id="PF03023">
    <property type="entry name" value="MurJ"/>
    <property type="match status" value="1"/>
</dbReference>
<dbReference type="InterPro" id="IPR004268">
    <property type="entry name" value="MurJ"/>
</dbReference>
<comment type="caution">
    <text evidence="9">The sequence shown here is derived from an EMBL/GenBank/DDBJ whole genome shotgun (WGS) entry which is preliminary data.</text>
</comment>
<feature type="transmembrane region" description="Helical" evidence="8">
    <location>
        <begin position="422"/>
        <end position="441"/>
    </location>
</feature>
<gene>
    <name evidence="8" type="primary">murJ</name>
    <name evidence="9" type="ORF">A3A77_05105</name>
</gene>
<evidence type="ECO:0000256" key="5">
    <source>
        <dbReference type="ARBA" id="ARBA00022984"/>
    </source>
</evidence>
<feature type="transmembrane region" description="Helical" evidence="8">
    <location>
        <begin position="325"/>
        <end position="343"/>
    </location>
</feature>
<dbReference type="PRINTS" id="PR01806">
    <property type="entry name" value="VIRFACTRMVIN"/>
</dbReference>
<dbReference type="CDD" id="cd13123">
    <property type="entry name" value="MATE_MurJ_like"/>
    <property type="match status" value="1"/>
</dbReference>
<dbReference type="GO" id="GO:0015648">
    <property type="term" value="F:lipid-linked peptidoglycan transporter activity"/>
    <property type="evidence" value="ECO:0007669"/>
    <property type="project" value="UniProtKB-UniRule"/>
</dbReference>
<evidence type="ECO:0000256" key="1">
    <source>
        <dbReference type="ARBA" id="ARBA00004651"/>
    </source>
</evidence>
<dbReference type="NCBIfam" id="TIGR01695">
    <property type="entry name" value="murJ_mviN"/>
    <property type="match status" value="1"/>
</dbReference>
<feature type="transmembrane region" description="Helical" evidence="8">
    <location>
        <begin position="515"/>
        <end position="537"/>
    </location>
</feature>
<reference evidence="9 10" key="1">
    <citation type="journal article" date="2016" name="Nat. Commun.">
        <title>Thousands of microbial genomes shed light on interconnected biogeochemical processes in an aquifer system.</title>
        <authorList>
            <person name="Anantharaman K."/>
            <person name="Brown C.T."/>
            <person name="Hug L.A."/>
            <person name="Sharon I."/>
            <person name="Castelle C.J."/>
            <person name="Probst A.J."/>
            <person name="Thomas B.C."/>
            <person name="Singh A."/>
            <person name="Wilkins M.J."/>
            <person name="Karaoz U."/>
            <person name="Brodie E.L."/>
            <person name="Williams K.H."/>
            <person name="Hubbard S.S."/>
            <person name="Banfield J.F."/>
        </authorList>
    </citation>
    <scope>NUCLEOTIDE SEQUENCE [LARGE SCALE GENOMIC DNA]</scope>
</reference>
<dbReference type="PANTHER" id="PTHR47019">
    <property type="entry name" value="LIPID II FLIPPASE MURJ"/>
    <property type="match status" value="1"/>
</dbReference>
<feature type="transmembrane region" description="Helical" evidence="8">
    <location>
        <begin position="398"/>
        <end position="416"/>
    </location>
</feature>
<keyword evidence="5 8" id="KW-0573">Peptidoglycan synthesis</keyword>
<dbReference type="AlphaFoldDB" id="A0A1G1VBI6"/>
<feature type="transmembrane region" description="Helical" evidence="8">
    <location>
        <begin position="461"/>
        <end position="479"/>
    </location>
</feature>
<dbReference type="UniPathway" id="UPA00219"/>
<comment type="subcellular location">
    <subcellularLocation>
        <location evidence="1 8">Cell membrane</location>
        <topology evidence="1 8">Multi-pass membrane protein</topology>
    </subcellularLocation>
</comment>
<name>A0A1G1VBI6_9BACT</name>
<keyword evidence="7 8" id="KW-0472">Membrane</keyword>
<evidence type="ECO:0000256" key="3">
    <source>
        <dbReference type="ARBA" id="ARBA00022692"/>
    </source>
</evidence>
<dbReference type="EMBL" id="MHCC01000026">
    <property type="protein sequence ID" value="OGY12627.1"/>
    <property type="molecule type" value="Genomic_DNA"/>
</dbReference>
<evidence type="ECO:0000256" key="8">
    <source>
        <dbReference type="HAMAP-Rule" id="MF_02078"/>
    </source>
</evidence>
<dbReference type="GO" id="GO:0071555">
    <property type="term" value="P:cell wall organization"/>
    <property type="evidence" value="ECO:0007669"/>
    <property type="project" value="UniProtKB-KW"/>
</dbReference>
<dbReference type="Proteomes" id="UP000178659">
    <property type="component" value="Unassembled WGS sequence"/>
</dbReference>
<feature type="transmembrane region" description="Helical" evidence="8">
    <location>
        <begin position="363"/>
        <end position="386"/>
    </location>
</feature>
<feature type="transmembrane region" description="Helical" evidence="8">
    <location>
        <begin position="138"/>
        <end position="159"/>
    </location>
</feature>
<comment type="pathway">
    <text evidence="8">Cell wall biogenesis; peptidoglycan biosynthesis.</text>
</comment>
<evidence type="ECO:0000256" key="6">
    <source>
        <dbReference type="ARBA" id="ARBA00022989"/>
    </source>
</evidence>
<evidence type="ECO:0000313" key="10">
    <source>
        <dbReference type="Proteomes" id="UP000178659"/>
    </source>
</evidence>
<keyword evidence="6 8" id="KW-1133">Transmembrane helix</keyword>
<dbReference type="PANTHER" id="PTHR47019:SF1">
    <property type="entry name" value="LIPID II FLIPPASE MURJ"/>
    <property type="match status" value="1"/>
</dbReference>
<evidence type="ECO:0000256" key="2">
    <source>
        <dbReference type="ARBA" id="ARBA00022475"/>
    </source>
</evidence>
<keyword evidence="3 8" id="KW-0812">Transmembrane</keyword>
<comment type="function">
    <text evidence="8">Involved in peptidoglycan biosynthesis. Transports lipid-linked peptidoglycan precursors from the inner to the outer leaflet of the cytoplasmic membrane.</text>
</comment>
<dbReference type="GO" id="GO:0005886">
    <property type="term" value="C:plasma membrane"/>
    <property type="evidence" value="ECO:0007669"/>
    <property type="project" value="UniProtKB-SubCell"/>
</dbReference>
<dbReference type="GO" id="GO:0034204">
    <property type="term" value="P:lipid translocation"/>
    <property type="evidence" value="ECO:0007669"/>
    <property type="project" value="TreeGrafter"/>
</dbReference>
<dbReference type="InterPro" id="IPR051050">
    <property type="entry name" value="Lipid_II_flippase_MurJ/MviN"/>
</dbReference>
<feature type="transmembrane region" description="Helical" evidence="8">
    <location>
        <begin position="171"/>
        <end position="192"/>
    </location>
</feature>
<keyword evidence="8" id="KW-0813">Transport</keyword>
<protein>
    <recommendedName>
        <fullName evidence="8">Probable lipid II flippase MurJ</fullName>
    </recommendedName>
</protein>
<feature type="transmembrane region" description="Helical" evidence="8">
    <location>
        <begin position="66"/>
        <end position="85"/>
    </location>
</feature>
<dbReference type="HAMAP" id="MF_02078">
    <property type="entry name" value="MurJ_MviN"/>
    <property type="match status" value="1"/>
</dbReference>
<keyword evidence="4 8" id="KW-0133">Cell shape</keyword>
<accession>A0A1G1VBI6</accession>
<keyword evidence="8" id="KW-0961">Cell wall biogenesis/degradation</keyword>
<dbReference type="GO" id="GO:0008360">
    <property type="term" value="P:regulation of cell shape"/>
    <property type="evidence" value="ECO:0007669"/>
    <property type="project" value="UniProtKB-KW"/>
</dbReference>
<feature type="transmembrane region" description="Helical" evidence="8">
    <location>
        <begin position="20"/>
        <end position="40"/>
    </location>
</feature>
<evidence type="ECO:0000313" key="9">
    <source>
        <dbReference type="EMBL" id="OGY12627.1"/>
    </source>
</evidence>
<proteinExistence type="inferred from homology"/>
<feature type="transmembrane region" description="Helical" evidence="8">
    <location>
        <begin position="106"/>
        <end position="126"/>
    </location>
</feature>
<organism evidence="9 10">
    <name type="scientific">Candidatus Blackburnbacteria bacterium RIFCSPLOWO2_01_FULL_40_20</name>
    <dbReference type="NCBI Taxonomy" id="1797519"/>
    <lineage>
        <taxon>Bacteria</taxon>
        <taxon>Candidatus Blackburniibacteriota</taxon>
    </lineage>
</organism>
<comment type="similarity">
    <text evidence="8">Belongs to the MurJ/MviN family.</text>
</comment>
<sequence>MVKALFENGRKLLYSKQANILSAAVIIMIMVAASRVLGLIRYRTFVHFFPPEQLDTFLAAFQLPDMIFEILILGAMSSAFIPVFTKYLAKGEDKEAWNVAGMTLNAMFLFFLIFSAVIFVFAHPIYSIIAKGFTPEQITQTVSFTRILLIAQMFFIASYHLTAVLESNQRFLISSFAPLFYNLGIIVSTYFLAPTLGLFAPVLGVVIGSAMHLLIQLPLALSLGFKPIFSLNFANPGVRSIMKLALPRIVELSFLQIKRFTDLFIASLVVGGLTYFKFGDSLAALPVGLFGLSIAKASFPQLSRLASTKDMEGFKVMFASSFREILFLVLPISVFLTVLRVPIVRLAFGADQFDWLDTVQTGYVLSAFTIGAVSYALSLLISRAFYALQDTTTPVKVSILNILLNSGFGALFILVFKLPIWGLALSYSVAGTVQLIILFVLLGKKVGGLGKLGIGGTLSKVFVAASSSGASMFILLKILDRSVWDKKLSFLGQIGLGLPTTFDKFVLDTRYTLNLILITAFVAFVGAAIYLLISYLLKVEELNLIIKAFKKLSLSRFMQGPKAEPELKEAEIVATQPTNGV</sequence>